<evidence type="ECO:0000313" key="1">
    <source>
        <dbReference type="Ensembl" id="ENSPMGP00000022289.1"/>
    </source>
</evidence>
<dbReference type="Ensembl" id="ENSPMGT00000023736.1">
    <property type="protein sequence ID" value="ENSPMGP00000022289.1"/>
    <property type="gene ID" value="ENSPMGG00000018037.1"/>
</dbReference>
<dbReference type="AlphaFoldDB" id="A0A3B4B0R0"/>
<reference evidence="1" key="2">
    <citation type="submission" date="2025-09" db="UniProtKB">
        <authorList>
            <consortium name="Ensembl"/>
        </authorList>
    </citation>
    <scope>IDENTIFICATION</scope>
</reference>
<accession>A0A3B4B0R0</accession>
<name>A0A3B4B0R0_9GOBI</name>
<evidence type="ECO:0000313" key="2">
    <source>
        <dbReference type="Proteomes" id="UP000261520"/>
    </source>
</evidence>
<keyword evidence="2" id="KW-1185">Reference proteome</keyword>
<dbReference type="Proteomes" id="UP000261520">
    <property type="component" value="Unplaced"/>
</dbReference>
<reference evidence="1" key="1">
    <citation type="submission" date="2025-08" db="UniProtKB">
        <authorList>
            <consortium name="Ensembl"/>
        </authorList>
    </citation>
    <scope>IDENTIFICATION</scope>
</reference>
<protein>
    <submittedName>
        <fullName evidence="1">Uncharacterized protein</fullName>
    </submittedName>
</protein>
<proteinExistence type="predicted"/>
<sequence length="126" mass="14052">AWTLCVLGNKSSKTKNWRRLGGGLTSRCSRVKITGSAVNTRLDSLVMEADRMWELTVSERLRRLGSPGPRSVAFSVLKNCPRCLYRTKTSLATPAPKKEQIYHHPRRKKGHYVENANVAGGANRTS</sequence>
<organism evidence="1 2">
    <name type="scientific">Periophthalmus magnuspinnatus</name>
    <dbReference type="NCBI Taxonomy" id="409849"/>
    <lineage>
        <taxon>Eukaryota</taxon>
        <taxon>Metazoa</taxon>
        <taxon>Chordata</taxon>
        <taxon>Craniata</taxon>
        <taxon>Vertebrata</taxon>
        <taxon>Euteleostomi</taxon>
        <taxon>Actinopterygii</taxon>
        <taxon>Neopterygii</taxon>
        <taxon>Teleostei</taxon>
        <taxon>Neoteleostei</taxon>
        <taxon>Acanthomorphata</taxon>
        <taxon>Gobiaria</taxon>
        <taxon>Gobiiformes</taxon>
        <taxon>Gobioidei</taxon>
        <taxon>Gobiidae</taxon>
        <taxon>Oxudercinae</taxon>
        <taxon>Periophthalmus</taxon>
    </lineage>
</organism>